<accession>A0A8X6VRM5</accession>
<feature type="compositionally biased region" description="Polar residues" evidence="1">
    <location>
        <begin position="242"/>
        <end position="252"/>
    </location>
</feature>
<dbReference type="Proteomes" id="UP000887159">
    <property type="component" value="Unassembled WGS sequence"/>
</dbReference>
<name>A0A8X6VRM5_TRICX</name>
<evidence type="ECO:0000313" key="2">
    <source>
        <dbReference type="EMBL" id="GFY18215.1"/>
    </source>
</evidence>
<protein>
    <submittedName>
        <fullName evidence="2">Uncharacterized protein</fullName>
    </submittedName>
</protein>
<gene>
    <name evidence="2" type="ORF">TNCV_2046211</name>
</gene>
<sequence length="252" mass="29312">MIASFVNDKHETWDQFLREFAYALRTWFMRPRGKPQQSYFFGRKLITPFDKLVMVKEGAEFVVDSIEKVNGLVLIEVHPIRCTTKKVVAKFKPKFEGPYRVSSVRNNNVVIWKAGRRTTVNIDQVRVYHQGESNEGVIDIDSSVSSGSEYQTNSLEENRPRFLRHGLRDWKKNKKKNANQRDQQESVTSPPPPPSKLRRKLSSSRRFKARSRRWVASVKPDLARKIKPISPPKQKRRHQENRPSGRSVQAQG</sequence>
<dbReference type="EMBL" id="BMAU01021348">
    <property type="protein sequence ID" value="GFY18215.1"/>
    <property type="molecule type" value="Genomic_DNA"/>
</dbReference>
<feature type="compositionally biased region" description="Basic residues" evidence="1">
    <location>
        <begin position="196"/>
        <end position="213"/>
    </location>
</feature>
<reference evidence="2" key="1">
    <citation type="submission" date="2020-08" db="EMBL/GenBank/DDBJ databases">
        <title>Multicomponent nature underlies the extraordinary mechanical properties of spider dragline silk.</title>
        <authorList>
            <person name="Kono N."/>
            <person name="Nakamura H."/>
            <person name="Mori M."/>
            <person name="Yoshida Y."/>
            <person name="Ohtoshi R."/>
            <person name="Malay A.D."/>
            <person name="Moran D.A.P."/>
            <person name="Tomita M."/>
            <person name="Numata K."/>
            <person name="Arakawa K."/>
        </authorList>
    </citation>
    <scope>NUCLEOTIDE SEQUENCE</scope>
</reference>
<keyword evidence="3" id="KW-1185">Reference proteome</keyword>
<feature type="region of interest" description="Disordered" evidence="1">
    <location>
        <begin position="138"/>
        <end position="252"/>
    </location>
</feature>
<feature type="compositionally biased region" description="Basic and acidic residues" evidence="1">
    <location>
        <begin position="156"/>
        <end position="170"/>
    </location>
</feature>
<comment type="caution">
    <text evidence="2">The sequence shown here is derived from an EMBL/GenBank/DDBJ whole genome shotgun (WGS) entry which is preliminary data.</text>
</comment>
<dbReference type="AlphaFoldDB" id="A0A8X6VRM5"/>
<proteinExistence type="predicted"/>
<organism evidence="2 3">
    <name type="scientific">Trichonephila clavipes</name>
    <name type="common">Golden silk orbweaver</name>
    <name type="synonym">Nephila clavipes</name>
    <dbReference type="NCBI Taxonomy" id="2585209"/>
    <lineage>
        <taxon>Eukaryota</taxon>
        <taxon>Metazoa</taxon>
        <taxon>Ecdysozoa</taxon>
        <taxon>Arthropoda</taxon>
        <taxon>Chelicerata</taxon>
        <taxon>Arachnida</taxon>
        <taxon>Araneae</taxon>
        <taxon>Araneomorphae</taxon>
        <taxon>Entelegynae</taxon>
        <taxon>Araneoidea</taxon>
        <taxon>Nephilidae</taxon>
        <taxon>Trichonephila</taxon>
    </lineage>
</organism>
<evidence type="ECO:0000313" key="3">
    <source>
        <dbReference type="Proteomes" id="UP000887159"/>
    </source>
</evidence>
<feature type="compositionally biased region" description="Low complexity" evidence="1">
    <location>
        <begin position="138"/>
        <end position="149"/>
    </location>
</feature>
<evidence type="ECO:0000256" key="1">
    <source>
        <dbReference type="SAM" id="MobiDB-lite"/>
    </source>
</evidence>